<feature type="region of interest" description="Disordered" evidence="1">
    <location>
        <begin position="164"/>
        <end position="241"/>
    </location>
</feature>
<feature type="domain" description="C2" evidence="2">
    <location>
        <begin position="1"/>
        <end position="118"/>
    </location>
</feature>
<keyword evidence="4" id="KW-1185">Reference proteome</keyword>
<dbReference type="GO" id="GO:0006952">
    <property type="term" value="P:defense response"/>
    <property type="evidence" value="ECO:0007669"/>
    <property type="project" value="InterPro"/>
</dbReference>
<dbReference type="EMBL" id="SZYD01000006">
    <property type="protein sequence ID" value="KAD5962085.1"/>
    <property type="molecule type" value="Genomic_DNA"/>
</dbReference>
<dbReference type="SUPFAM" id="SSF49562">
    <property type="entry name" value="C2 domain (Calcium/lipid-binding domain, CaLB)"/>
    <property type="match status" value="1"/>
</dbReference>
<dbReference type="Pfam" id="PF00168">
    <property type="entry name" value="C2"/>
    <property type="match status" value="1"/>
</dbReference>
<dbReference type="InterPro" id="IPR035892">
    <property type="entry name" value="C2_domain_sf"/>
</dbReference>
<dbReference type="InterPro" id="IPR044750">
    <property type="entry name" value="C2_SRC2/BAP"/>
</dbReference>
<evidence type="ECO:0000259" key="2">
    <source>
        <dbReference type="PROSITE" id="PS50004"/>
    </source>
</evidence>
<protein>
    <recommendedName>
        <fullName evidence="2">C2 domain-containing protein</fullName>
    </recommendedName>
</protein>
<proteinExistence type="predicted"/>
<dbReference type="PROSITE" id="PS50004">
    <property type="entry name" value="C2"/>
    <property type="match status" value="1"/>
</dbReference>
<evidence type="ECO:0000256" key="1">
    <source>
        <dbReference type="SAM" id="MobiDB-lite"/>
    </source>
</evidence>
<accession>A0A5N6PA31</accession>
<evidence type="ECO:0000313" key="4">
    <source>
        <dbReference type="Proteomes" id="UP000326396"/>
    </source>
</evidence>
<organism evidence="3 4">
    <name type="scientific">Mikania micrantha</name>
    <name type="common">bitter vine</name>
    <dbReference type="NCBI Taxonomy" id="192012"/>
    <lineage>
        <taxon>Eukaryota</taxon>
        <taxon>Viridiplantae</taxon>
        <taxon>Streptophyta</taxon>
        <taxon>Embryophyta</taxon>
        <taxon>Tracheophyta</taxon>
        <taxon>Spermatophyta</taxon>
        <taxon>Magnoliopsida</taxon>
        <taxon>eudicotyledons</taxon>
        <taxon>Gunneridae</taxon>
        <taxon>Pentapetalae</taxon>
        <taxon>asterids</taxon>
        <taxon>campanulids</taxon>
        <taxon>Asterales</taxon>
        <taxon>Asteraceae</taxon>
        <taxon>Asteroideae</taxon>
        <taxon>Heliantheae alliance</taxon>
        <taxon>Eupatorieae</taxon>
        <taxon>Mikania</taxon>
    </lineage>
</organism>
<name>A0A5N6PA31_9ASTR</name>
<dbReference type="Proteomes" id="UP000326396">
    <property type="component" value="Linkage Group LG14"/>
</dbReference>
<feature type="compositionally biased region" description="Pro residues" evidence="1">
    <location>
        <begin position="164"/>
        <end position="186"/>
    </location>
</feature>
<reference evidence="3 4" key="1">
    <citation type="submission" date="2019-05" db="EMBL/GenBank/DDBJ databases">
        <title>Mikania micrantha, genome provides insights into the molecular mechanism of rapid growth.</title>
        <authorList>
            <person name="Liu B."/>
        </authorList>
    </citation>
    <scope>NUCLEOTIDE SEQUENCE [LARGE SCALE GENOMIC DNA]</scope>
    <source>
        <strain evidence="3">NLD-2019</strain>
        <tissue evidence="3">Leaf</tissue>
    </source>
</reference>
<comment type="caution">
    <text evidence="3">The sequence shown here is derived from an EMBL/GenBank/DDBJ whole genome shotgun (WGS) entry which is preliminary data.</text>
</comment>
<gene>
    <name evidence="3" type="ORF">E3N88_13558</name>
</gene>
<dbReference type="CDD" id="cd04051">
    <property type="entry name" value="C2_SRC2_like"/>
    <property type="match status" value="1"/>
</dbReference>
<dbReference type="AlphaFoldDB" id="A0A5N6PA31"/>
<evidence type="ECO:0000313" key="3">
    <source>
        <dbReference type="EMBL" id="KAD5962085.1"/>
    </source>
</evidence>
<dbReference type="PANTHER" id="PTHR32246">
    <property type="entry name" value="INGRESSION PROTEIN FIC1"/>
    <property type="match status" value="1"/>
</dbReference>
<dbReference type="OrthoDB" id="67700at2759"/>
<sequence length="386" mass="42002">MATTTIHRPPPKPLDLEITIVSAKHLKNVNWRNGDLAPYVIFWLDPDRRLATKSDDSNSTKPVWNERFTIPVPSSPVVLTLEIFHSKPSDTPKPLVGTLRIPIDDLPNPDDSTIIRTFELRRPSGRPDGKIRLKLALRDRPLPDYQIPHQPAYYYATAPPPSYGRYPPPPPPPAVAPPAPSPPTPNPYHYGSYSDPYTGYYQGGYYSHPSPSPTPRPYTDRQSFSYGRGSAEGGGPSAPVDYAHYEQKQKTGKLGSVAGLGVEAGVGAVAGGLAGLAVDEGLKYKDEKIGDRVESDLNARELDDYSARAAVQKLAALPGGSLVVCYGWRSNSSSLLLLELWNNSINDSSLLSGFFLPGRWSPNSNSSCFGLLVMNNNGKHIAAVGF</sequence>
<dbReference type="SMART" id="SM00239">
    <property type="entry name" value="C2"/>
    <property type="match status" value="1"/>
</dbReference>
<dbReference type="InterPro" id="IPR000008">
    <property type="entry name" value="C2_dom"/>
</dbReference>
<dbReference type="PANTHER" id="PTHR32246:SF68">
    <property type="entry name" value="OS01G0853800 PROTEIN"/>
    <property type="match status" value="1"/>
</dbReference>
<dbReference type="Gene3D" id="2.60.40.150">
    <property type="entry name" value="C2 domain"/>
    <property type="match status" value="1"/>
</dbReference>